<evidence type="ECO:0000313" key="2">
    <source>
        <dbReference type="Proteomes" id="UP001056120"/>
    </source>
</evidence>
<gene>
    <name evidence="1" type="ORF">L1987_33303</name>
</gene>
<comment type="caution">
    <text evidence="1">The sequence shown here is derived from an EMBL/GenBank/DDBJ whole genome shotgun (WGS) entry which is preliminary data.</text>
</comment>
<proteinExistence type="predicted"/>
<reference evidence="1 2" key="2">
    <citation type="journal article" date="2022" name="Mol. Ecol. Resour.">
        <title>The genomes of chicory, endive, great burdock and yacon provide insights into Asteraceae paleo-polyploidization history and plant inulin production.</title>
        <authorList>
            <person name="Fan W."/>
            <person name="Wang S."/>
            <person name="Wang H."/>
            <person name="Wang A."/>
            <person name="Jiang F."/>
            <person name="Liu H."/>
            <person name="Zhao H."/>
            <person name="Xu D."/>
            <person name="Zhang Y."/>
        </authorList>
    </citation>
    <scope>NUCLEOTIDE SEQUENCE [LARGE SCALE GENOMIC DNA]</scope>
    <source>
        <strain evidence="2">cv. Yunnan</strain>
        <tissue evidence="1">Leaves</tissue>
    </source>
</reference>
<name>A0ACB9HQE0_9ASTR</name>
<dbReference type="EMBL" id="CM042028">
    <property type="protein sequence ID" value="KAI3798037.1"/>
    <property type="molecule type" value="Genomic_DNA"/>
</dbReference>
<dbReference type="Proteomes" id="UP001056120">
    <property type="component" value="Linkage Group LG11"/>
</dbReference>
<reference evidence="2" key="1">
    <citation type="journal article" date="2022" name="Mol. Ecol. Resour.">
        <title>The genomes of chicory, endive, great burdock and yacon provide insights into Asteraceae palaeo-polyploidization history and plant inulin production.</title>
        <authorList>
            <person name="Fan W."/>
            <person name="Wang S."/>
            <person name="Wang H."/>
            <person name="Wang A."/>
            <person name="Jiang F."/>
            <person name="Liu H."/>
            <person name="Zhao H."/>
            <person name="Xu D."/>
            <person name="Zhang Y."/>
        </authorList>
    </citation>
    <scope>NUCLEOTIDE SEQUENCE [LARGE SCALE GENOMIC DNA]</scope>
    <source>
        <strain evidence="2">cv. Yunnan</strain>
    </source>
</reference>
<organism evidence="1 2">
    <name type="scientific">Smallanthus sonchifolius</name>
    <dbReference type="NCBI Taxonomy" id="185202"/>
    <lineage>
        <taxon>Eukaryota</taxon>
        <taxon>Viridiplantae</taxon>
        <taxon>Streptophyta</taxon>
        <taxon>Embryophyta</taxon>
        <taxon>Tracheophyta</taxon>
        <taxon>Spermatophyta</taxon>
        <taxon>Magnoliopsida</taxon>
        <taxon>eudicotyledons</taxon>
        <taxon>Gunneridae</taxon>
        <taxon>Pentapetalae</taxon>
        <taxon>asterids</taxon>
        <taxon>campanulids</taxon>
        <taxon>Asterales</taxon>
        <taxon>Asteraceae</taxon>
        <taxon>Asteroideae</taxon>
        <taxon>Heliantheae alliance</taxon>
        <taxon>Millerieae</taxon>
        <taxon>Smallanthus</taxon>
    </lineage>
</organism>
<protein>
    <submittedName>
        <fullName evidence="1">Uncharacterized protein</fullName>
    </submittedName>
</protein>
<keyword evidence="2" id="KW-1185">Reference proteome</keyword>
<accession>A0ACB9HQE0</accession>
<evidence type="ECO:0000313" key="1">
    <source>
        <dbReference type="EMBL" id="KAI3798037.1"/>
    </source>
</evidence>
<sequence length="128" mass="14208">MPNTYYEIVTGDLEKATKKGCKDVKAKNVKSKGKGYDQARIERVQEAVDIELNQADKFKRIEGVAGWEGHSEKKNETEGEEAAVADQVKVTDLEDILAKRGACGVGFGQQRVSWNSSICTYGSWVYET</sequence>